<dbReference type="FunFam" id="3.40.1450.10:FF:000002">
    <property type="entry name" value="2,3-bisphosphoglycerate-independent phosphoglycerate mutase"/>
    <property type="match status" value="1"/>
</dbReference>
<dbReference type="Pfam" id="PF06415">
    <property type="entry name" value="iPGM_N"/>
    <property type="match status" value="1"/>
</dbReference>
<dbReference type="PIRSF" id="PIRSF001492">
    <property type="entry name" value="IPGAM"/>
    <property type="match status" value="1"/>
</dbReference>
<feature type="binding site" evidence="9 12">
    <location>
        <position position="175"/>
    </location>
    <ligand>
        <name>substrate</name>
    </ligand>
</feature>
<keyword evidence="8 9" id="KW-0413">Isomerase</keyword>
<dbReference type="Proteomes" id="UP000037997">
    <property type="component" value="Unassembled WGS sequence"/>
</dbReference>
<dbReference type="NCBIfam" id="TIGR01307">
    <property type="entry name" value="pgm_bpd_ind"/>
    <property type="match status" value="1"/>
</dbReference>
<dbReference type="UniPathway" id="UPA00109">
    <property type="reaction ID" value="UER00186"/>
</dbReference>
<keyword evidence="5 9" id="KW-0479">Metal-binding</keyword>
<dbReference type="PANTHER" id="PTHR31637:SF0">
    <property type="entry name" value="2,3-BISPHOSPHOGLYCERATE-INDEPENDENT PHOSPHOGLYCERATE MUTASE"/>
    <property type="match status" value="1"/>
</dbReference>
<feature type="domain" description="BPG-independent PGAM N-terminal" evidence="15">
    <location>
        <begin position="79"/>
        <end position="282"/>
    </location>
</feature>
<feature type="active site" description="Phosphoserine intermediate" evidence="9 11">
    <location>
        <position position="59"/>
    </location>
</feature>
<dbReference type="AlphaFoldDB" id="A0A0N1E839"/>
<dbReference type="STRING" id="35818.HPU229336_04335"/>
<evidence type="ECO:0000256" key="7">
    <source>
        <dbReference type="ARBA" id="ARBA00023211"/>
    </source>
</evidence>
<dbReference type="Gene3D" id="3.40.1450.10">
    <property type="entry name" value="BPG-independent phosphoglycerate mutase, domain B"/>
    <property type="match status" value="1"/>
</dbReference>
<dbReference type="SUPFAM" id="SSF64158">
    <property type="entry name" value="2,3-Bisphosphoglycerate-independent phosphoglycerate mutase, substrate-binding domain"/>
    <property type="match status" value="1"/>
</dbReference>
<dbReference type="PANTHER" id="PTHR31637">
    <property type="entry name" value="2,3-BISPHOSPHOGLYCERATE-INDEPENDENT PHOSPHOGLYCERATE MUTASE"/>
    <property type="match status" value="1"/>
</dbReference>
<evidence type="ECO:0000313" key="17">
    <source>
        <dbReference type="Proteomes" id="UP000037997"/>
    </source>
</evidence>
<dbReference type="InterPro" id="IPR005995">
    <property type="entry name" value="Pgm_bpd_ind"/>
</dbReference>
<evidence type="ECO:0000256" key="4">
    <source>
        <dbReference type="ARBA" id="ARBA00008819"/>
    </source>
</evidence>
<comment type="catalytic activity">
    <reaction evidence="1 9">
        <text>(2R)-2-phosphoglycerate = (2R)-3-phosphoglycerate</text>
        <dbReference type="Rhea" id="RHEA:15901"/>
        <dbReference type="ChEBI" id="CHEBI:58272"/>
        <dbReference type="ChEBI" id="CHEBI:58289"/>
        <dbReference type="EC" id="5.4.2.12"/>
    </reaction>
</comment>
<dbReference type="Pfam" id="PF01676">
    <property type="entry name" value="Metalloenzyme"/>
    <property type="match status" value="1"/>
</dbReference>
<dbReference type="EC" id="5.4.2.12" evidence="9 10"/>
<feature type="binding site" evidence="9 12">
    <location>
        <position position="318"/>
    </location>
    <ligand>
        <name>substrate</name>
    </ligand>
</feature>
<evidence type="ECO:0000313" key="16">
    <source>
        <dbReference type="EMBL" id="KPH55246.1"/>
    </source>
</evidence>
<feature type="binding site" evidence="9 12">
    <location>
        <begin position="144"/>
        <end position="145"/>
    </location>
    <ligand>
        <name>substrate</name>
    </ligand>
</feature>
<dbReference type="GO" id="GO:0030145">
    <property type="term" value="F:manganese ion binding"/>
    <property type="evidence" value="ECO:0007669"/>
    <property type="project" value="UniProtKB-UniRule"/>
</dbReference>
<dbReference type="GO" id="GO:0004619">
    <property type="term" value="F:phosphoglycerate mutase activity"/>
    <property type="evidence" value="ECO:0007669"/>
    <property type="project" value="UniProtKB-UniRule"/>
</dbReference>
<dbReference type="EMBL" id="JNOC01000051">
    <property type="protein sequence ID" value="KPH55246.1"/>
    <property type="molecule type" value="Genomic_DNA"/>
</dbReference>
<feature type="domain" description="Metalloenzyme" evidence="14">
    <location>
        <begin position="1"/>
        <end position="479"/>
    </location>
</feature>
<feature type="binding site" evidence="9 13">
    <location>
        <position position="426"/>
    </location>
    <ligand>
        <name>Mn(2+)</name>
        <dbReference type="ChEBI" id="CHEBI:29035"/>
        <label>2</label>
    </ligand>
</feature>
<dbReference type="InterPro" id="IPR011258">
    <property type="entry name" value="BPG-indep_PGM_N"/>
</dbReference>
<comment type="cofactor">
    <cofactor evidence="9">
        <name>Mn(2+)</name>
        <dbReference type="ChEBI" id="CHEBI:29035"/>
    </cofactor>
    <text evidence="9">Binds 2 manganese ions per subunit.</text>
</comment>
<feature type="binding site" evidence="9 12">
    <location>
        <begin position="245"/>
        <end position="248"/>
    </location>
    <ligand>
        <name>substrate</name>
    </ligand>
</feature>
<feature type="binding site" evidence="9 13">
    <location>
        <position position="59"/>
    </location>
    <ligand>
        <name>Mn(2+)</name>
        <dbReference type="ChEBI" id="CHEBI:29035"/>
        <label>2</label>
    </ligand>
</feature>
<dbReference type="InterPro" id="IPR036646">
    <property type="entry name" value="PGAM_B_sf"/>
</dbReference>
<evidence type="ECO:0000256" key="10">
    <source>
        <dbReference type="NCBIfam" id="TIGR01307"/>
    </source>
</evidence>
<feature type="binding site" evidence="9 13">
    <location>
        <position position="443"/>
    </location>
    <ligand>
        <name>Mn(2+)</name>
        <dbReference type="ChEBI" id="CHEBI:29035"/>
        <label>1</label>
    </ligand>
</feature>
<comment type="pathway">
    <text evidence="3 9">Carbohydrate degradation; glycolysis; pyruvate from D-glyceraldehyde 3-phosphate: step 3/5.</text>
</comment>
<evidence type="ECO:0000256" key="5">
    <source>
        <dbReference type="ARBA" id="ARBA00022723"/>
    </source>
</evidence>
<evidence type="ECO:0000256" key="6">
    <source>
        <dbReference type="ARBA" id="ARBA00023152"/>
    </source>
</evidence>
<dbReference type="CDD" id="cd16010">
    <property type="entry name" value="iPGM"/>
    <property type="match status" value="1"/>
</dbReference>
<comment type="subunit">
    <text evidence="9">Monomer.</text>
</comment>
<feature type="binding site" evidence="9 13">
    <location>
        <position position="425"/>
    </location>
    <ligand>
        <name>Mn(2+)</name>
        <dbReference type="ChEBI" id="CHEBI:29035"/>
        <label>2</label>
    </ligand>
</feature>
<dbReference type="HAMAP" id="MF_01038">
    <property type="entry name" value="GpmI"/>
    <property type="match status" value="1"/>
</dbReference>
<evidence type="ECO:0000256" key="3">
    <source>
        <dbReference type="ARBA" id="ARBA00004798"/>
    </source>
</evidence>
<feature type="binding site" evidence="9 12">
    <location>
        <position position="181"/>
    </location>
    <ligand>
        <name>substrate</name>
    </ligand>
</feature>
<comment type="function">
    <text evidence="2 9">Catalyzes the interconversion of 2-phosphoglycerate and 3-phosphoglycerate.</text>
</comment>
<feature type="binding site" evidence="9 13">
    <location>
        <position position="384"/>
    </location>
    <ligand>
        <name>Mn(2+)</name>
        <dbReference type="ChEBI" id="CHEBI:29035"/>
        <label>1</label>
    </ligand>
</feature>
<feature type="binding site" evidence="9 12">
    <location>
        <position position="115"/>
    </location>
    <ligand>
        <name>substrate</name>
    </ligand>
</feature>
<comment type="similarity">
    <text evidence="4 9">Belongs to the BPG-independent phosphoglycerate mutase family.</text>
</comment>
<dbReference type="InterPro" id="IPR017850">
    <property type="entry name" value="Alkaline_phosphatase_core_sf"/>
</dbReference>
<dbReference type="InterPro" id="IPR006124">
    <property type="entry name" value="Metalloenzyme"/>
</dbReference>
<evidence type="ECO:0000259" key="14">
    <source>
        <dbReference type="Pfam" id="PF01676"/>
    </source>
</evidence>
<evidence type="ECO:0000256" key="1">
    <source>
        <dbReference type="ARBA" id="ARBA00000370"/>
    </source>
</evidence>
<dbReference type="GO" id="GO:0005829">
    <property type="term" value="C:cytosol"/>
    <property type="evidence" value="ECO:0007669"/>
    <property type="project" value="TreeGrafter"/>
</dbReference>
<gene>
    <name evidence="9" type="primary">gpmI</name>
    <name evidence="16" type="ORF">HPU229334_09920</name>
</gene>
<sequence length="489" mass="55034">MKTILIITDGIGDSKQEKYNAFKAAKKPNYERLFQEVPYGMIKTYGLSVGLPDGQMGNSEVGHMCMGSGRILYQDLVKINQAIQNGTLLENPALQSLQNCKRIHLVGLMSDGGVHSHLEHILALALGLEGKGYEILLHLITDGRDVLPQTALKFLEEVQTKIQNKNIKISSISGRFYAMDRDNRWERIEEAYNVIVCAENPQSISPQEYIHQSYQEGIFDEFIKPASFDNSGIEAKDGLIFVNFRSDRAREIVSALGNENFSEFQRKKWLKIPLITMTPYDKNFDFPILFPKENIPNTLAEVISKHHLRQFHTAETEKYAHVTFFFNGGLEEPYPNETRVLIPSPKVKTYDQKPEMSAKEVGDCVLKAIQENYDFIVVNFANGDMVGHTGVYEAAIKAVEAVDSEIGRIYESAKQNGYAFVLTSDHGNCEEMQNDKGEILTNHTTGEVWCFISAPNVQKVQNGGLNNIAPSILKLMGLEIPKEMDNPLF</sequence>
<protein>
    <recommendedName>
        <fullName evidence="9 10">2,3-bisphosphoglycerate-independent phosphoglycerate mutase</fullName>
        <shortName evidence="9">BPG-independent PGAM</shortName>
        <shortName evidence="9">Phosphoglyceromutase</shortName>
        <shortName evidence="9">iPGM</shortName>
        <ecNumber evidence="9 10">5.4.2.12</ecNumber>
    </recommendedName>
</protein>
<feature type="binding site" evidence="9 13">
    <location>
        <position position="388"/>
    </location>
    <ligand>
        <name>Mn(2+)</name>
        <dbReference type="ChEBI" id="CHEBI:29035"/>
        <label>1</label>
    </ligand>
</feature>
<name>A0A0N1E839_9HELI</name>
<evidence type="ECO:0000256" key="2">
    <source>
        <dbReference type="ARBA" id="ARBA00002315"/>
    </source>
</evidence>
<dbReference type="GO" id="GO:0006096">
    <property type="term" value="P:glycolytic process"/>
    <property type="evidence" value="ECO:0007669"/>
    <property type="project" value="UniProtKB-UniRule"/>
</dbReference>
<evidence type="ECO:0000256" key="9">
    <source>
        <dbReference type="HAMAP-Rule" id="MF_01038"/>
    </source>
</evidence>
<keyword evidence="7 9" id="KW-0464">Manganese</keyword>
<comment type="caution">
    <text evidence="16">The sequence shown here is derived from an EMBL/GenBank/DDBJ whole genome shotgun (WGS) entry which is preliminary data.</text>
</comment>
<keyword evidence="6 9" id="KW-0324">Glycolysis</keyword>
<evidence type="ECO:0000256" key="13">
    <source>
        <dbReference type="PIRSR" id="PIRSR001492-3"/>
    </source>
</evidence>
<accession>A0A0N1E839</accession>
<dbReference type="RefSeq" id="WP_054198394.1">
    <property type="nucleotide sequence ID" value="NZ_JNOC01000051.1"/>
</dbReference>
<dbReference type="Gene3D" id="3.40.720.10">
    <property type="entry name" value="Alkaline Phosphatase, subunit A"/>
    <property type="match status" value="1"/>
</dbReference>
<proteinExistence type="inferred from homology"/>
<evidence type="ECO:0000259" key="15">
    <source>
        <dbReference type="Pfam" id="PF06415"/>
    </source>
</evidence>
<dbReference type="GO" id="GO:0006007">
    <property type="term" value="P:glucose catabolic process"/>
    <property type="evidence" value="ECO:0007669"/>
    <property type="project" value="InterPro"/>
</dbReference>
<feature type="binding site" evidence="9 13">
    <location>
        <position position="9"/>
    </location>
    <ligand>
        <name>Mn(2+)</name>
        <dbReference type="ChEBI" id="CHEBI:29035"/>
        <label>2</label>
    </ligand>
</feature>
<organism evidence="16 17">
    <name type="scientific">Helicobacter pullorum</name>
    <dbReference type="NCBI Taxonomy" id="35818"/>
    <lineage>
        <taxon>Bacteria</taxon>
        <taxon>Pseudomonadati</taxon>
        <taxon>Campylobacterota</taxon>
        <taxon>Epsilonproteobacteria</taxon>
        <taxon>Campylobacterales</taxon>
        <taxon>Helicobacteraceae</taxon>
        <taxon>Helicobacter</taxon>
    </lineage>
</organism>
<evidence type="ECO:0000256" key="11">
    <source>
        <dbReference type="PIRSR" id="PIRSR001492-1"/>
    </source>
</evidence>
<dbReference type="PATRIC" id="fig|35818.11.peg.1964"/>
<evidence type="ECO:0000256" key="8">
    <source>
        <dbReference type="ARBA" id="ARBA00023235"/>
    </source>
</evidence>
<dbReference type="SUPFAM" id="SSF53649">
    <property type="entry name" value="Alkaline phosphatase-like"/>
    <property type="match status" value="1"/>
</dbReference>
<evidence type="ECO:0000256" key="12">
    <source>
        <dbReference type="PIRSR" id="PIRSR001492-2"/>
    </source>
</evidence>
<reference evidence="16 17" key="1">
    <citation type="submission" date="2014-06" db="EMBL/GenBank/DDBJ databases">
        <title>Helicobacter pullorum isolates in fresh chicken meat - phenotypic and genotypic features.</title>
        <authorList>
            <person name="Borges V."/>
            <person name="Santos A."/>
            <person name="Correia C.B."/>
            <person name="Saraiva M."/>
            <person name="Menard A."/>
            <person name="Vieira L."/>
            <person name="Sampaio D.A."/>
            <person name="Gomes J.P."/>
            <person name="Oleastro M."/>
        </authorList>
    </citation>
    <scope>NUCLEOTIDE SEQUENCE [LARGE SCALE GENOMIC DNA]</scope>
    <source>
        <strain evidence="16 17">229334/12</strain>
    </source>
</reference>